<evidence type="ECO:0000313" key="3">
    <source>
        <dbReference type="Proteomes" id="UP000007151"/>
    </source>
</evidence>
<proteinExistence type="predicted"/>
<evidence type="ECO:0000313" key="2">
    <source>
        <dbReference type="EMBL" id="OWR42801.1"/>
    </source>
</evidence>
<feature type="compositionally biased region" description="Polar residues" evidence="1">
    <location>
        <begin position="20"/>
        <end position="31"/>
    </location>
</feature>
<comment type="caution">
    <text evidence="2">The sequence shown here is derived from an EMBL/GenBank/DDBJ whole genome shotgun (WGS) entry which is preliminary data.</text>
</comment>
<evidence type="ECO:0000256" key="1">
    <source>
        <dbReference type="SAM" id="MobiDB-lite"/>
    </source>
</evidence>
<dbReference type="InParanoid" id="A0A212EMY0"/>
<dbReference type="KEGG" id="dpl:KGM_205150"/>
<accession>A0A212EMY0</accession>
<organism evidence="2 3">
    <name type="scientific">Danaus plexippus plexippus</name>
    <dbReference type="NCBI Taxonomy" id="278856"/>
    <lineage>
        <taxon>Eukaryota</taxon>
        <taxon>Metazoa</taxon>
        <taxon>Ecdysozoa</taxon>
        <taxon>Arthropoda</taxon>
        <taxon>Hexapoda</taxon>
        <taxon>Insecta</taxon>
        <taxon>Pterygota</taxon>
        <taxon>Neoptera</taxon>
        <taxon>Endopterygota</taxon>
        <taxon>Lepidoptera</taxon>
        <taxon>Glossata</taxon>
        <taxon>Ditrysia</taxon>
        <taxon>Papilionoidea</taxon>
        <taxon>Nymphalidae</taxon>
        <taxon>Danainae</taxon>
        <taxon>Danaini</taxon>
        <taxon>Danaina</taxon>
        <taxon>Danaus</taxon>
        <taxon>Danaus</taxon>
    </lineage>
</organism>
<reference evidence="2 3" key="1">
    <citation type="journal article" date="2011" name="Cell">
        <title>The monarch butterfly genome yields insights into long-distance migration.</title>
        <authorList>
            <person name="Zhan S."/>
            <person name="Merlin C."/>
            <person name="Boore J.L."/>
            <person name="Reppert S.M."/>
        </authorList>
    </citation>
    <scope>NUCLEOTIDE SEQUENCE [LARGE SCALE GENOMIC DNA]</scope>
    <source>
        <strain evidence="2">F-2</strain>
    </source>
</reference>
<dbReference type="Proteomes" id="UP000007151">
    <property type="component" value="Unassembled WGS sequence"/>
</dbReference>
<name>A0A212EMY0_DANPL</name>
<keyword evidence="3" id="KW-1185">Reference proteome</keyword>
<feature type="region of interest" description="Disordered" evidence="1">
    <location>
        <begin position="1"/>
        <end position="185"/>
    </location>
</feature>
<dbReference type="AlphaFoldDB" id="A0A212EMY0"/>
<feature type="compositionally biased region" description="Polar residues" evidence="1">
    <location>
        <begin position="120"/>
        <end position="131"/>
    </location>
</feature>
<protein>
    <submittedName>
        <fullName evidence="2">Uncharacterized protein</fullName>
    </submittedName>
</protein>
<gene>
    <name evidence="2" type="ORF">KGM_205150</name>
</gene>
<feature type="compositionally biased region" description="Basic and acidic residues" evidence="1">
    <location>
        <begin position="176"/>
        <end position="185"/>
    </location>
</feature>
<feature type="compositionally biased region" description="Basic and acidic residues" evidence="1">
    <location>
        <begin position="41"/>
        <end position="119"/>
    </location>
</feature>
<dbReference type="EMBL" id="AGBW02013802">
    <property type="protein sequence ID" value="OWR42801.1"/>
    <property type="molecule type" value="Genomic_DNA"/>
</dbReference>
<sequence length="185" mass="20519">MTLPISCFASHQDVGRRGQDNSGDSSSSTQPLLEALLTDSDDSRENKLSGNKNELKLNNEKSDAESKKLVKNDTNEEEKNSKETGKNKSGEEKRAEVEKVDIDKEKEKDKEKVKEKNLDSETSTRCTTDQIITIDKTSGGDDNNDETKAVTDDQPVETDEPEKTVSKVYNGPKPAKAPDHYIDDV</sequence>